<protein>
    <submittedName>
        <fullName evidence="1">HAMP domain-containing sensor histidine kinase</fullName>
    </submittedName>
</protein>
<organism evidence="1 2">
    <name type="scientific">Candidatus Syntrophosphaera thermopropionivorans</name>
    <dbReference type="NCBI Taxonomy" id="2593015"/>
    <lineage>
        <taxon>Bacteria</taxon>
        <taxon>Pseudomonadati</taxon>
        <taxon>Candidatus Cloacimonadota</taxon>
        <taxon>Candidatus Cloacimonadia</taxon>
        <taxon>Candidatus Cloacimonadales</taxon>
        <taxon>Candidatus Cloacimonadaceae</taxon>
        <taxon>Candidatus Syntrophosphaera</taxon>
    </lineage>
</organism>
<accession>A0AC61QJ81</accession>
<proteinExistence type="predicted"/>
<keyword evidence="2" id="KW-1185">Reference proteome</keyword>
<dbReference type="Proteomes" id="UP000294588">
    <property type="component" value="Unassembled WGS sequence"/>
</dbReference>
<keyword evidence="1" id="KW-0418">Kinase</keyword>
<keyword evidence="1" id="KW-0808">Transferase</keyword>
<evidence type="ECO:0000313" key="1">
    <source>
        <dbReference type="EMBL" id="TDF73126.1"/>
    </source>
</evidence>
<dbReference type="EMBL" id="SMOG01000008">
    <property type="protein sequence ID" value="TDF73126.1"/>
    <property type="molecule type" value="Genomic_DNA"/>
</dbReference>
<gene>
    <name evidence="1" type="ORF">E0946_03685</name>
</gene>
<comment type="caution">
    <text evidence="1">The sequence shown here is derived from an EMBL/GenBank/DDBJ whole genome shotgun (WGS) entry which is preliminary data.</text>
</comment>
<name>A0AC61QJ81_9BACT</name>
<reference evidence="1" key="1">
    <citation type="submission" date="2019-03" db="EMBL/GenBank/DDBJ databases">
        <title>Candidatus Syntrophosphaera thermopropionivorans: a novel player in syntrophic propionate oxidation during anaerobic digestion.</title>
        <authorList>
            <person name="Dyksma S."/>
        </authorList>
    </citation>
    <scope>NUCLEOTIDE SEQUENCE</scope>
    <source>
        <strain evidence="1">W5</strain>
    </source>
</reference>
<evidence type="ECO:0000313" key="2">
    <source>
        <dbReference type="Proteomes" id="UP000294588"/>
    </source>
</evidence>
<sequence length="444" mass="50786">MRKNHLSTLLLIAVLLPLLSVGLCLILKASLGLTILVAAAVSLFAIWFLCSSFRKIKDSWIHTARTVVQGDYSQRLQEFGIKEVDAVANEFNQMLERLEEVITHLTIHRQELRLLLNSIEDVLWAQDDEGRIIWANEPFQKLFPAYNPAQKPHYQEIIRHPELLAYLENRKTSPDKKIEEITIQNHSYILSYSLNQEAKRNIFILHNIDAIQKTEQIKKDFIVNLAHELRTPMTAIQGFAEAMLTAPEKDNTRYLKIILNHSQRLNHLIGDLEQLIQLESTAQLELQDINLSTFFDNIKLILEPEIQEKELNLEIELDPAIPRLVCDPFRLEQVFINLVQNSLRYTDKGTISIKSRKEGNKVIFEVSDTGTGIAPEHLDRIFERFYVADPSRTRSRNGTGLGLAIVKHIILLHHGDITVSSKLGEGTTFKITLPQKTLESGNEV</sequence>